<dbReference type="KEGG" id="pfer:IRI77_22865"/>
<evidence type="ECO:0000256" key="2">
    <source>
        <dbReference type="ARBA" id="ARBA00022475"/>
    </source>
</evidence>
<accession>A0A7S7NLB2</accession>
<feature type="transmembrane region" description="Helical" evidence="6">
    <location>
        <begin position="40"/>
        <end position="59"/>
    </location>
</feature>
<keyword evidence="4 6" id="KW-1133">Transmembrane helix</keyword>
<keyword evidence="2" id="KW-1003">Cell membrane</keyword>
<name>A0A7S7NLB2_PALFE</name>
<dbReference type="PANTHER" id="PTHR39087">
    <property type="entry name" value="UPF0104 MEMBRANE PROTEIN MJ1595"/>
    <property type="match status" value="1"/>
</dbReference>
<gene>
    <name evidence="7" type="ORF">IRI77_22865</name>
</gene>
<sequence length="341" mass="37368">MGIWIMLAATVAGCWFLVHRAADNGFDSKVFLATMARADWRWLVAGWLLAIASYYGRVLRWMVMLRPIAPLARSVDIFTATAIGFSAVVLLGRPGEFVRPYLIARAAQVSVPSQLAAWLLERIYDTLIVLAIFGYALAAVVQSGQKVGPKMQWVLQTGGWFTGITCTLCMAVLIGLQYYSDRLEDRLKSALSILKAHHQERILPVVSAAMDGLRSTRNAKSMALLYGYSALEWLIIYLCYHALFLAFPSTANLGVTSTLVYIGFVAFGGIVQIPGIGGGVQIVAVLVLTEFFHVGIEQATGIALVTWAITLIGIVPLGVILAFREGLSWRKLREVEREASI</sequence>
<feature type="transmembrane region" description="Helical" evidence="6">
    <location>
        <begin position="225"/>
        <end position="247"/>
    </location>
</feature>
<proteinExistence type="predicted"/>
<protein>
    <submittedName>
        <fullName evidence="7">Flippase-like domain-containing protein</fullName>
    </submittedName>
</protein>
<keyword evidence="5 6" id="KW-0472">Membrane</keyword>
<evidence type="ECO:0000256" key="5">
    <source>
        <dbReference type="ARBA" id="ARBA00023136"/>
    </source>
</evidence>
<evidence type="ECO:0000256" key="4">
    <source>
        <dbReference type="ARBA" id="ARBA00022989"/>
    </source>
</evidence>
<keyword evidence="3 6" id="KW-0812">Transmembrane</keyword>
<reference evidence="7 8" key="1">
    <citation type="submission" date="2020-10" db="EMBL/GenBank/DDBJ databases">
        <title>Complete genome sequence of Paludibaculum fermentans P105T, a facultatively anaerobic acidobacterium capable of dissimilatory Fe(III) reduction.</title>
        <authorList>
            <person name="Dedysh S.N."/>
            <person name="Beletsky A.V."/>
            <person name="Kulichevskaya I.S."/>
            <person name="Mardanov A.V."/>
            <person name="Ravin N.V."/>
        </authorList>
    </citation>
    <scope>NUCLEOTIDE SEQUENCE [LARGE SCALE GENOMIC DNA]</scope>
    <source>
        <strain evidence="7 8">P105</strain>
    </source>
</reference>
<evidence type="ECO:0000256" key="1">
    <source>
        <dbReference type="ARBA" id="ARBA00004651"/>
    </source>
</evidence>
<keyword evidence="8" id="KW-1185">Reference proteome</keyword>
<feature type="transmembrane region" description="Helical" evidence="6">
    <location>
        <begin position="153"/>
        <end position="179"/>
    </location>
</feature>
<feature type="transmembrane region" description="Helical" evidence="6">
    <location>
        <begin position="259"/>
        <end position="288"/>
    </location>
</feature>
<organism evidence="7 8">
    <name type="scientific">Paludibaculum fermentans</name>
    <dbReference type="NCBI Taxonomy" id="1473598"/>
    <lineage>
        <taxon>Bacteria</taxon>
        <taxon>Pseudomonadati</taxon>
        <taxon>Acidobacteriota</taxon>
        <taxon>Terriglobia</taxon>
        <taxon>Bryobacterales</taxon>
        <taxon>Bryobacteraceae</taxon>
        <taxon>Paludibaculum</taxon>
    </lineage>
</organism>
<feature type="transmembrane region" description="Helical" evidence="6">
    <location>
        <begin position="123"/>
        <end position="141"/>
    </location>
</feature>
<evidence type="ECO:0000313" key="7">
    <source>
        <dbReference type="EMBL" id="QOY85654.1"/>
    </source>
</evidence>
<dbReference type="Proteomes" id="UP000593892">
    <property type="component" value="Chromosome"/>
</dbReference>
<comment type="subcellular location">
    <subcellularLocation>
        <location evidence="1">Cell membrane</location>
        <topology evidence="1">Multi-pass membrane protein</topology>
    </subcellularLocation>
</comment>
<dbReference type="AlphaFoldDB" id="A0A7S7NLB2"/>
<dbReference type="EMBL" id="CP063849">
    <property type="protein sequence ID" value="QOY85654.1"/>
    <property type="molecule type" value="Genomic_DNA"/>
</dbReference>
<feature type="transmembrane region" description="Helical" evidence="6">
    <location>
        <begin position="300"/>
        <end position="323"/>
    </location>
</feature>
<dbReference type="PANTHER" id="PTHR39087:SF2">
    <property type="entry name" value="UPF0104 MEMBRANE PROTEIN MJ1595"/>
    <property type="match status" value="1"/>
</dbReference>
<evidence type="ECO:0000256" key="3">
    <source>
        <dbReference type="ARBA" id="ARBA00022692"/>
    </source>
</evidence>
<dbReference type="RefSeq" id="WP_194447324.1">
    <property type="nucleotide sequence ID" value="NZ_CP063849.1"/>
</dbReference>
<evidence type="ECO:0000313" key="8">
    <source>
        <dbReference type="Proteomes" id="UP000593892"/>
    </source>
</evidence>
<dbReference type="InterPro" id="IPR022791">
    <property type="entry name" value="L-PG_synthase/AglD"/>
</dbReference>
<feature type="transmembrane region" description="Helical" evidence="6">
    <location>
        <begin position="71"/>
        <end position="92"/>
    </location>
</feature>
<evidence type="ECO:0000256" key="6">
    <source>
        <dbReference type="SAM" id="Phobius"/>
    </source>
</evidence>
<dbReference type="GO" id="GO:0005886">
    <property type="term" value="C:plasma membrane"/>
    <property type="evidence" value="ECO:0007669"/>
    <property type="project" value="UniProtKB-SubCell"/>
</dbReference>
<dbReference type="Pfam" id="PF03706">
    <property type="entry name" value="LPG_synthase_TM"/>
    <property type="match status" value="1"/>
</dbReference>